<feature type="compositionally biased region" description="Low complexity" evidence="9">
    <location>
        <begin position="381"/>
        <end position="395"/>
    </location>
</feature>
<dbReference type="Proteomes" id="UP000694727">
    <property type="component" value="Unplaced"/>
</dbReference>
<dbReference type="Gene3D" id="3.30.420.40">
    <property type="match status" value="2"/>
</dbReference>
<comment type="subcellular location">
    <subcellularLocation>
        <location evidence="1">Cytoplasm</location>
        <location evidence="1">Cytoskeleton</location>
    </subcellularLocation>
</comment>
<keyword evidence="4" id="KW-0963">Cytoplasm</keyword>
<dbReference type="PRINTS" id="PR00190">
    <property type="entry name" value="ACTIN"/>
</dbReference>
<evidence type="ECO:0000256" key="4">
    <source>
        <dbReference type="ARBA" id="ARBA00022490"/>
    </source>
</evidence>
<dbReference type="InterPro" id="IPR043129">
    <property type="entry name" value="ATPase_NBD"/>
</dbReference>
<dbReference type="FunFam" id="3.30.420.40:FF:000205">
    <property type="entry name" value="Actin, alpha skeletal muscle"/>
    <property type="match status" value="1"/>
</dbReference>
<evidence type="ECO:0000256" key="9">
    <source>
        <dbReference type="SAM" id="MobiDB-lite"/>
    </source>
</evidence>
<dbReference type="SUPFAM" id="SSF53067">
    <property type="entry name" value="Actin-like ATPase domain"/>
    <property type="match status" value="2"/>
</dbReference>
<keyword evidence="5" id="KW-0547">Nucleotide-binding</keyword>
<evidence type="ECO:0000256" key="7">
    <source>
        <dbReference type="ARBA" id="ARBA00023212"/>
    </source>
</evidence>
<dbReference type="GO" id="GO:0005524">
    <property type="term" value="F:ATP binding"/>
    <property type="evidence" value="ECO:0007669"/>
    <property type="project" value="UniProtKB-KW"/>
</dbReference>
<proteinExistence type="inferred from homology"/>
<keyword evidence="7" id="KW-0206">Cytoskeleton</keyword>
<dbReference type="Gene3D" id="3.90.640.10">
    <property type="entry name" value="Actin, Chain A, domain 4"/>
    <property type="match status" value="1"/>
</dbReference>
<gene>
    <name evidence="10" type="primary">ACTA1</name>
</gene>
<dbReference type="Pfam" id="PF00022">
    <property type="entry name" value="Actin"/>
    <property type="match status" value="1"/>
</dbReference>
<feature type="compositionally biased region" description="Low complexity" evidence="9">
    <location>
        <begin position="353"/>
        <end position="364"/>
    </location>
</feature>
<evidence type="ECO:0000256" key="6">
    <source>
        <dbReference type="ARBA" id="ARBA00022840"/>
    </source>
</evidence>
<reference evidence="10" key="1">
    <citation type="submission" date="2025-08" db="UniProtKB">
        <authorList>
            <consortium name="Ensembl"/>
        </authorList>
    </citation>
    <scope>IDENTIFICATION</scope>
</reference>
<dbReference type="GO" id="GO:0005856">
    <property type="term" value="C:cytoskeleton"/>
    <property type="evidence" value="ECO:0007669"/>
    <property type="project" value="UniProtKB-SubCell"/>
</dbReference>
<comment type="similarity">
    <text evidence="2 8">Belongs to the actin family.</text>
</comment>
<accession>A0A8D0SPP1</accession>
<evidence type="ECO:0000256" key="1">
    <source>
        <dbReference type="ARBA" id="ARBA00004245"/>
    </source>
</evidence>
<dbReference type="SMART" id="SM00268">
    <property type="entry name" value="ACTIN"/>
    <property type="match status" value="1"/>
</dbReference>
<feature type="region of interest" description="Disordered" evidence="9">
    <location>
        <begin position="353"/>
        <end position="411"/>
    </location>
</feature>
<sequence>MCDEDETTALVCDNGSGLVKAGFAGDDAPRAVFPSIVGRPRHQGVMVGMGQKDSYVGDEAQSKRGILTLKYPIEHGIITNWDDMEKIWHHTFYNELRVAPEEHPTLLTEAPLNPKANREKMTQIMFETFNVPAMYVAIQAVLSLYASGRTTGIVLDSGDGVTHNVPIYEGYALPHAIMRLDLAGRDLTDYLMKILTERGYSFVTTAEREIVRDIKEKLCYVALDFENEMATAASSSSLEKSYELPDGQVITIGNERFRCPETLFQPSFIGMESAGIHETTYNSIMKCDIDIRKDLYANNVMSGGTTMYPGIADRMQKEITALAPSTMKIKVGGGPRPCPLVGSRLRLRPPDRLSLSYRSSPRPSASTPCGSAAPSWPRCPPSSRCGSPSRSTTRPAHLSSTANASKPHSNSCDFSSGRRICSSAVADLEPPSGNCSPTACVAAAQTDTMFITCTYINLFTSFCYF</sequence>
<evidence type="ECO:0000256" key="5">
    <source>
        <dbReference type="ARBA" id="ARBA00022741"/>
    </source>
</evidence>
<dbReference type="CDD" id="cd10224">
    <property type="entry name" value="ASKHA_NBD_actin"/>
    <property type="match status" value="1"/>
</dbReference>
<evidence type="ECO:0000256" key="8">
    <source>
        <dbReference type="RuleBase" id="RU000487"/>
    </source>
</evidence>
<organism evidence="10 11">
    <name type="scientific">Sus scrofa</name>
    <name type="common">Pig</name>
    <dbReference type="NCBI Taxonomy" id="9823"/>
    <lineage>
        <taxon>Eukaryota</taxon>
        <taxon>Metazoa</taxon>
        <taxon>Chordata</taxon>
        <taxon>Craniata</taxon>
        <taxon>Vertebrata</taxon>
        <taxon>Euteleostomi</taxon>
        <taxon>Mammalia</taxon>
        <taxon>Eutheria</taxon>
        <taxon>Laurasiatheria</taxon>
        <taxon>Artiodactyla</taxon>
        <taxon>Suina</taxon>
        <taxon>Suidae</taxon>
        <taxon>Sus</taxon>
    </lineage>
</organism>
<feature type="compositionally biased region" description="Polar residues" evidence="9">
    <location>
        <begin position="398"/>
        <end position="411"/>
    </location>
</feature>
<evidence type="ECO:0000256" key="3">
    <source>
        <dbReference type="ARBA" id="ARBA00022481"/>
    </source>
</evidence>
<keyword evidence="3" id="KW-0488">Methylation</keyword>
<evidence type="ECO:0000256" key="2">
    <source>
        <dbReference type="ARBA" id="ARBA00006752"/>
    </source>
</evidence>
<dbReference type="InterPro" id="IPR020902">
    <property type="entry name" value="Actin/actin-like_CS"/>
</dbReference>
<dbReference type="FunFam" id="3.90.640.10:FF:000047">
    <property type="entry name" value="Actin, alpha skeletal muscle"/>
    <property type="match status" value="1"/>
</dbReference>
<dbReference type="FunFam" id="2.30.36.70:FF:000001">
    <property type="entry name" value="Actin, alpha skeletal muscle"/>
    <property type="match status" value="1"/>
</dbReference>
<evidence type="ECO:0000313" key="11">
    <source>
        <dbReference type="Proteomes" id="UP000694727"/>
    </source>
</evidence>
<dbReference type="FunFam" id="3.30.420.40:FF:000291">
    <property type="entry name" value="Actin, alpha skeletal muscle"/>
    <property type="match status" value="1"/>
</dbReference>
<dbReference type="PROSITE" id="PS00406">
    <property type="entry name" value="ACTINS_1"/>
    <property type="match status" value="1"/>
</dbReference>
<dbReference type="PANTHER" id="PTHR11937">
    <property type="entry name" value="ACTIN"/>
    <property type="match status" value="1"/>
</dbReference>
<dbReference type="PROSITE" id="PS01132">
    <property type="entry name" value="ACTINS_ACT_LIKE"/>
    <property type="match status" value="1"/>
</dbReference>
<dbReference type="InterPro" id="IPR004000">
    <property type="entry name" value="Actin"/>
</dbReference>
<protein>
    <submittedName>
        <fullName evidence="10">Actin alpha 1, skeletal muscle</fullName>
    </submittedName>
</protein>
<dbReference type="InterPro" id="IPR004001">
    <property type="entry name" value="Actin_CS"/>
</dbReference>
<dbReference type="Ensembl" id="ENSSSCT00025081336.1">
    <property type="protein sequence ID" value="ENSSSCP00025035343.1"/>
    <property type="gene ID" value="ENSSSCG00025059342.1"/>
</dbReference>
<dbReference type="AlphaFoldDB" id="A0A8D0SPP1"/>
<name>A0A8D0SPP1_PIG</name>
<evidence type="ECO:0000313" key="10">
    <source>
        <dbReference type="Ensembl" id="ENSSSCP00025035343.1"/>
    </source>
</evidence>
<keyword evidence="6" id="KW-0067">ATP-binding</keyword>